<sequence>MYNNSNDLEIFVERLFANQRKTKEVVELKNEVLSNLEARVSDYLENGMEYQSAISLAIHNIDNIETLIDDNQKVYSYRLRYELVQSTLIYSLLAWICTIPFRFVANGIWANMLFLCIVILSGAAYLSMSRHLKRYDKQTAIINAGKLAKWCKWAWWLWGAFIVVMWAYTFIIQFGSDVWFGRELRIHGPYSFYISFVPYALPLTSIMIPQLIHRASKLTTQLEVKES</sequence>
<evidence type="ECO:0000313" key="2">
    <source>
        <dbReference type="EMBL" id="KOR82257.1"/>
    </source>
</evidence>
<dbReference type="PATRIC" id="fig|1705565.3.peg.5563"/>
<keyword evidence="1" id="KW-0812">Transmembrane</keyword>
<name>A0A0M1NJF6_9BACL</name>
<evidence type="ECO:0000313" key="3">
    <source>
        <dbReference type="Proteomes" id="UP000036932"/>
    </source>
</evidence>
<organism evidence="2 3">
    <name type="scientific">Paenibacillus solani</name>
    <dbReference type="NCBI Taxonomy" id="1705565"/>
    <lineage>
        <taxon>Bacteria</taxon>
        <taxon>Bacillati</taxon>
        <taxon>Bacillota</taxon>
        <taxon>Bacilli</taxon>
        <taxon>Bacillales</taxon>
        <taxon>Paenibacillaceae</taxon>
        <taxon>Paenibacillus</taxon>
    </lineage>
</organism>
<dbReference type="NCBIfam" id="NF038403">
    <property type="entry name" value="perm_prefix_1"/>
    <property type="match status" value="1"/>
</dbReference>
<comment type="caution">
    <text evidence="2">The sequence shown here is derived from an EMBL/GenBank/DDBJ whole genome shotgun (WGS) entry which is preliminary data.</text>
</comment>
<protein>
    <recommendedName>
        <fullName evidence="4">DUF1129 domain-containing protein</fullName>
    </recommendedName>
</protein>
<feature type="transmembrane region" description="Helical" evidence="1">
    <location>
        <begin position="153"/>
        <end position="172"/>
    </location>
</feature>
<accession>A0A0M1NJF6</accession>
<reference evidence="3" key="1">
    <citation type="submission" date="2015-08" db="EMBL/GenBank/DDBJ databases">
        <title>Genome sequencing project for genomic taxonomy and phylogenomics of Bacillus-like bacteria.</title>
        <authorList>
            <person name="Liu B."/>
            <person name="Wang J."/>
            <person name="Zhu Y."/>
            <person name="Liu G."/>
            <person name="Chen Q."/>
            <person name="Chen Z."/>
            <person name="Lan J."/>
            <person name="Che J."/>
            <person name="Ge C."/>
            <person name="Shi H."/>
            <person name="Pan Z."/>
            <person name="Liu X."/>
        </authorList>
    </citation>
    <scope>NUCLEOTIDE SEQUENCE [LARGE SCALE GENOMIC DNA]</scope>
    <source>
        <strain evidence="3">FJAT-22460</strain>
    </source>
</reference>
<dbReference type="InterPro" id="IPR047928">
    <property type="entry name" value="Perm_prefix_1"/>
</dbReference>
<keyword evidence="1" id="KW-1133">Transmembrane helix</keyword>
<evidence type="ECO:0008006" key="4">
    <source>
        <dbReference type="Google" id="ProtNLM"/>
    </source>
</evidence>
<feature type="transmembrane region" description="Helical" evidence="1">
    <location>
        <begin position="192"/>
        <end position="212"/>
    </location>
</feature>
<dbReference type="AlphaFoldDB" id="A0A0M1NJF6"/>
<evidence type="ECO:0000256" key="1">
    <source>
        <dbReference type="SAM" id="Phobius"/>
    </source>
</evidence>
<dbReference type="EMBL" id="LIUT01000003">
    <property type="protein sequence ID" value="KOR82257.1"/>
    <property type="molecule type" value="Genomic_DNA"/>
</dbReference>
<gene>
    <name evidence="2" type="ORF">AM231_18100</name>
</gene>
<keyword evidence="1" id="KW-0472">Membrane</keyword>
<dbReference type="RefSeq" id="WP_054403913.1">
    <property type="nucleotide sequence ID" value="NZ_LIUT01000003.1"/>
</dbReference>
<dbReference type="Proteomes" id="UP000036932">
    <property type="component" value="Unassembled WGS sequence"/>
</dbReference>
<proteinExistence type="predicted"/>
<keyword evidence="3" id="KW-1185">Reference proteome</keyword>
<feature type="transmembrane region" description="Helical" evidence="1">
    <location>
        <begin position="109"/>
        <end position="128"/>
    </location>
</feature>
<dbReference type="OrthoDB" id="1909850at2"/>
<feature type="transmembrane region" description="Helical" evidence="1">
    <location>
        <begin position="83"/>
        <end position="103"/>
    </location>
</feature>